<dbReference type="AlphaFoldDB" id="A0A9P7ETT3"/>
<accession>A0A9P7ETT3</accession>
<gene>
    <name evidence="2" type="ORF">F5147DRAFT_25498</name>
</gene>
<dbReference type="EMBL" id="JABBWM010000101">
    <property type="protein sequence ID" value="KAG2090739.1"/>
    <property type="molecule type" value="Genomic_DNA"/>
</dbReference>
<sequence>MLDKAPWTHSLKSLFNCIFIVRMPDYSLVPTSTSISSVFFCLRITLPRLRFRRFRLLRSQFFVLVNLIFFVCLDFIFLFLLPSCVLISNT</sequence>
<comment type="caution">
    <text evidence="2">The sequence shown here is derived from an EMBL/GenBank/DDBJ whole genome shotgun (WGS) entry which is preliminary data.</text>
</comment>
<keyword evidence="1" id="KW-1133">Transmembrane helix</keyword>
<keyword evidence="3" id="KW-1185">Reference proteome</keyword>
<feature type="transmembrane region" description="Helical" evidence="1">
    <location>
        <begin position="61"/>
        <end position="88"/>
    </location>
</feature>
<organism evidence="2 3">
    <name type="scientific">Suillus discolor</name>
    <dbReference type="NCBI Taxonomy" id="1912936"/>
    <lineage>
        <taxon>Eukaryota</taxon>
        <taxon>Fungi</taxon>
        <taxon>Dikarya</taxon>
        <taxon>Basidiomycota</taxon>
        <taxon>Agaricomycotina</taxon>
        <taxon>Agaricomycetes</taxon>
        <taxon>Agaricomycetidae</taxon>
        <taxon>Boletales</taxon>
        <taxon>Suillineae</taxon>
        <taxon>Suillaceae</taxon>
        <taxon>Suillus</taxon>
    </lineage>
</organism>
<dbReference type="Proteomes" id="UP000823399">
    <property type="component" value="Unassembled WGS sequence"/>
</dbReference>
<evidence type="ECO:0000313" key="3">
    <source>
        <dbReference type="Proteomes" id="UP000823399"/>
    </source>
</evidence>
<dbReference type="GeneID" id="64691118"/>
<evidence type="ECO:0008006" key="4">
    <source>
        <dbReference type="Google" id="ProtNLM"/>
    </source>
</evidence>
<protein>
    <recommendedName>
        <fullName evidence="4">Transmembrane protein</fullName>
    </recommendedName>
</protein>
<name>A0A9P7ETT3_9AGAM</name>
<keyword evidence="1" id="KW-0812">Transmembrane</keyword>
<proteinExistence type="predicted"/>
<evidence type="ECO:0000256" key="1">
    <source>
        <dbReference type="SAM" id="Phobius"/>
    </source>
</evidence>
<feature type="transmembrane region" description="Helical" evidence="1">
    <location>
        <begin position="28"/>
        <end position="49"/>
    </location>
</feature>
<evidence type="ECO:0000313" key="2">
    <source>
        <dbReference type="EMBL" id="KAG2090739.1"/>
    </source>
</evidence>
<dbReference type="RefSeq" id="XP_041286296.1">
    <property type="nucleotide sequence ID" value="XM_041428859.1"/>
</dbReference>
<reference evidence="2" key="1">
    <citation type="journal article" date="2020" name="New Phytol.">
        <title>Comparative genomics reveals dynamic genome evolution in host specialist ectomycorrhizal fungi.</title>
        <authorList>
            <person name="Lofgren L.A."/>
            <person name="Nguyen N.H."/>
            <person name="Vilgalys R."/>
            <person name="Ruytinx J."/>
            <person name="Liao H.L."/>
            <person name="Branco S."/>
            <person name="Kuo A."/>
            <person name="LaButti K."/>
            <person name="Lipzen A."/>
            <person name="Andreopoulos W."/>
            <person name="Pangilinan J."/>
            <person name="Riley R."/>
            <person name="Hundley H."/>
            <person name="Na H."/>
            <person name="Barry K."/>
            <person name="Grigoriev I.V."/>
            <person name="Stajich J.E."/>
            <person name="Kennedy P.G."/>
        </authorList>
    </citation>
    <scope>NUCLEOTIDE SEQUENCE</scope>
    <source>
        <strain evidence="2">FC423</strain>
    </source>
</reference>
<keyword evidence="1" id="KW-0472">Membrane</keyword>